<dbReference type="InterPro" id="IPR025558">
    <property type="entry name" value="DUF4283"/>
</dbReference>
<evidence type="ECO:0000256" key="1">
    <source>
        <dbReference type="SAM" id="MobiDB-lite"/>
    </source>
</evidence>
<dbReference type="Pfam" id="PF14111">
    <property type="entry name" value="DUF4283"/>
    <property type="match status" value="1"/>
</dbReference>
<protein>
    <recommendedName>
        <fullName evidence="2">DUF4283 domain-containing protein</fullName>
    </recommendedName>
</protein>
<accession>A0AAV8TF98</accession>
<dbReference type="InterPro" id="IPR040256">
    <property type="entry name" value="At4g02000-like"/>
</dbReference>
<reference evidence="3 4" key="1">
    <citation type="submission" date="2021-09" db="EMBL/GenBank/DDBJ databases">
        <title>Genomic insights and catalytic innovation underlie evolution of tropane alkaloids biosynthesis.</title>
        <authorList>
            <person name="Wang Y.-J."/>
            <person name="Tian T."/>
            <person name="Huang J.-P."/>
            <person name="Huang S.-X."/>
        </authorList>
    </citation>
    <scope>NUCLEOTIDE SEQUENCE [LARGE SCALE GENOMIC DNA]</scope>
    <source>
        <strain evidence="3">KIB-2018</strain>
        <tissue evidence="3">Leaf</tissue>
    </source>
</reference>
<feature type="region of interest" description="Disordered" evidence="1">
    <location>
        <begin position="175"/>
        <end position="207"/>
    </location>
</feature>
<sequence length="207" mass="23928">MELGSWRFQLLWKSVLHRGRLVSPPIEVLQKVAKKLNTAVVGYFMDKRLAYPVVHRWANATSKNQGLVSVTANEDEIFVFKFTLEEMAQKEIDGGPWHIPIFLKKWHPGVKLEKDENMASMKKIWYARVCVKVNLENKMPNTLAIMKLNEEWLRGGHYQGAYMWKSKAKEVKQVWIPKEAKEGKDQGNNSTTPQEDGTNQTQETNVE</sequence>
<evidence type="ECO:0000259" key="2">
    <source>
        <dbReference type="Pfam" id="PF14111"/>
    </source>
</evidence>
<dbReference type="Proteomes" id="UP001159364">
    <property type="component" value="Linkage Group LG05"/>
</dbReference>
<comment type="caution">
    <text evidence="3">The sequence shown here is derived from an EMBL/GenBank/DDBJ whole genome shotgun (WGS) entry which is preliminary data.</text>
</comment>
<proteinExistence type="predicted"/>
<organism evidence="3 4">
    <name type="scientific">Erythroxylum novogranatense</name>
    <dbReference type="NCBI Taxonomy" id="1862640"/>
    <lineage>
        <taxon>Eukaryota</taxon>
        <taxon>Viridiplantae</taxon>
        <taxon>Streptophyta</taxon>
        <taxon>Embryophyta</taxon>
        <taxon>Tracheophyta</taxon>
        <taxon>Spermatophyta</taxon>
        <taxon>Magnoliopsida</taxon>
        <taxon>eudicotyledons</taxon>
        <taxon>Gunneridae</taxon>
        <taxon>Pentapetalae</taxon>
        <taxon>rosids</taxon>
        <taxon>fabids</taxon>
        <taxon>Malpighiales</taxon>
        <taxon>Erythroxylaceae</taxon>
        <taxon>Erythroxylum</taxon>
    </lineage>
</organism>
<name>A0AAV8TF98_9ROSI</name>
<gene>
    <name evidence="3" type="ORF">K2173_010380</name>
</gene>
<feature type="domain" description="DUF4283" evidence="2">
    <location>
        <begin position="34"/>
        <end position="113"/>
    </location>
</feature>
<dbReference type="PANTHER" id="PTHR31286">
    <property type="entry name" value="GLYCINE-RICH CELL WALL STRUCTURAL PROTEIN 1.8-LIKE"/>
    <property type="match status" value="1"/>
</dbReference>
<dbReference type="EMBL" id="JAIWQS010000005">
    <property type="protein sequence ID" value="KAJ8764915.1"/>
    <property type="molecule type" value="Genomic_DNA"/>
</dbReference>
<keyword evidence="4" id="KW-1185">Reference proteome</keyword>
<feature type="compositionally biased region" description="Polar residues" evidence="1">
    <location>
        <begin position="186"/>
        <end position="207"/>
    </location>
</feature>
<dbReference type="AlphaFoldDB" id="A0AAV8TF98"/>
<feature type="compositionally biased region" description="Basic and acidic residues" evidence="1">
    <location>
        <begin position="175"/>
        <end position="185"/>
    </location>
</feature>
<dbReference type="PANTHER" id="PTHR31286:SF180">
    <property type="entry name" value="OS10G0362600 PROTEIN"/>
    <property type="match status" value="1"/>
</dbReference>
<evidence type="ECO:0000313" key="4">
    <source>
        <dbReference type="Proteomes" id="UP001159364"/>
    </source>
</evidence>
<evidence type="ECO:0000313" key="3">
    <source>
        <dbReference type="EMBL" id="KAJ8764915.1"/>
    </source>
</evidence>